<evidence type="ECO:0000313" key="5">
    <source>
        <dbReference type="Proteomes" id="UP001166286"/>
    </source>
</evidence>
<dbReference type="GO" id="GO:0016491">
    <property type="term" value="F:oxidoreductase activity"/>
    <property type="evidence" value="ECO:0007669"/>
    <property type="project" value="UniProtKB-KW"/>
</dbReference>
<dbReference type="CDD" id="cd19071">
    <property type="entry name" value="AKR_AKR1-5-like"/>
    <property type="match status" value="1"/>
</dbReference>
<dbReference type="InterPro" id="IPR020471">
    <property type="entry name" value="AKR"/>
</dbReference>
<dbReference type="PROSITE" id="PS00798">
    <property type="entry name" value="ALDOKETO_REDUCTASE_1"/>
    <property type="match status" value="1"/>
</dbReference>
<accession>A0AA39R0H9</accession>
<dbReference type="InterPro" id="IPR023210">
    <property type="entry name" value="NADP_OxRdtase_dom"/>
</dbReference>
<dbReference type="Pfam" id="PF00248">
    <property type="entry name" value="Aldo_ket_red"/>
    <property type="match status" value="1"/>
</dbReference>
<dbReference type="Proteomes" id="UP001166286">
    <property type="component" value="Unassembled WGS sequence"/>
</dbReference>
<evidence type="ECO:0000256" key="1">
    <source>
        <dbReference type="ARBA" id="ARBA00007905"/>
    </source>
</evidence>
<dbReference type="EMBL" id="JAFEKC020000009">
    <property type="protein sequence ID" value="KAK0512613.1"/>
    <property type="molecule type" value="Genomic_DNA"/>
</dbReference>
<sequence>MAQNPQKHIHPYNRPLPAEYQTTDKGRAQAQAFYNDQERTMSPTKLAITDLLPLPNSTVKIPRLGFGIYQSPTNVCINSCLTALRTGYRHIDSAQFYQNEAEMGTAVQQSGMPRNEVFLTTKIMSAGGGLDATYKKCIDSVKKIDGDDGYVDLFLIHTPSGGPAARKEMWQALEKLESEGKARAIGVSNFGVGHIEEMKSYARIWPPHINQIELHPWCQQRTIVDYCNKHKIVVEAYCPLVRNMKAHDGTLKEMAKKHDKTTAQVLIRYSLQKGWVSLPKSDTPGRIEANADVYGFELNADDMATLDGLDQGADGAIVQAVKNS</sequence>
<protein>
    <recommendedName>
        <fullName evidence="3">NADP-dependent oxidoreductase domain-containing protein</fullName>
    </recommendedName>
</protein>
<gene>
    <name evidence="4" type="ORF">JMJ35_004630</name>
</gene>
<dbReference type="AlphaFoldDB" id="A0AA39R0H9"/>
<dbReference type="PANTHER" id="PTHR43827">
    <property type="entry name" value="2,5-DIKETO-D-GLUCONIC ACID REDUCTASE"/>
    <property type="match status" value="1"/>
</dbReference>
<comment type="caution">
    <text evidence="4">The sequence shown here is derived from an EMBL/GenBank/DDBJ whole genome shotgun (WGS) entry which is preliminary data.</text>
</comment>
<evidence type="ECO:0000256" key="2">
    <source>
        <dbReference type="ARBA" id="ARBA00023002"/>
    </source>
</evidence>
<dbReference type="SUPFAM" id="SSF51430">
    <property type="entry name" value="NAD(P)-linked oxidoreductase"/>
    <property type="match status" value="1"/>
</dbReference>
<dbReference type="PROSITE" id="PS00063">
    <property type="entry name" value="ALDOKETO_REDUCTASE_3"/>
    <property type="match status" value="1"/>
</dbReference>
<organism evidence="4 5">
    <name type="scientific">Cladonia borealis</name>
    <dbReference type="NCBI Taxonomy" id="184061"/>
    <lineage>
        <taxon>Eukaryota</taxon>
        <taxon>Fungi</taxon>
        <taxon>Dikarya</taxon>
        <taxon>Ascomycota</taxon>
        <taxon>Pezizomycotina</taxon>
        <taxon>Lecanoromycetes</taxon>
        <taxon>OSLEUM clade</taxon>
        <taxon>Lecanoromycetidae</taxon>
        <taxon>Lecanorales</taxon>
        <taxon>Lecanorineae</taxon>
        <taxon>Cladoniaceae</taxon>
        <taxon>Cladonia</taxon>
    </lineage>
</organism>
<dbReference type="PROSITE" id="PS00062">
    <property type="entry name" value="ALDOKETO_REDUCTASE_2"/>
    <property type="match status" value="1"/>
</dbReference>
<feature type="domain" description="NADP-dependent oxidoreductase" evidence="3">
    <location>
        <begin position="82"/>
        <end position="310"/>
    </location>
</feature>
<name>A0AA39R0H9_9LECA</name>
<evidence type="ECO:0000313" key="4">
    <source>
        <dbReference type="EMBL" id="KAK0512613.1"/>
    </source>
</evidence>
<dbReference type="InterPro" id="IPR036812">
    <property type="entry name" value="NAD(P)_OxRdtase_dom_sf"/>
</dbReference>
<keyword evidence="5" id="KW-1185">Reference proteome</keyword>
<keyword evidence="2" id="KW-0560">Oxidoreductase</keyword>
<comment type="similarity">
    <text evidence="1">Belongs to the aldo/keto reductase family.</text>
</comment>
<dbReference type="PANTHER" id="PTHR43827:SF13">
    <property type="entry name" value="ALDO_KETO REDUCTASE FAMILY PROTEIN"/>
    <property type="match status" value="1"/>
</dbReference>
<dbReference type="InterPro" id="IPR018170">
    <property type="entry name" value="Aldo/ket_reductase_CS"/>
</dbReference>
<dbReference type="PRINTS" id="PR00069">
    <property type="entry name" value="ALDKETRDTASE"/>
</dbReference>
<dbReference type="FunFam" id="3.20.20.100:FF:000015">
    <property type="entry name" value="Oxidoreductase, aldo/keto reductase family"/>
    <property type="match status" value="1"/>
</dbReference>
<reference evidence="4" key="1">
    <citation type="submission" date="2023-03" db="EMBL/GenBank/DDBJ databases">
        <title>Complete genome of Cladonia borealis.</title>
        <authorList>
            <person name="Park H."/>
        </authorList>
    </citation>
    <scope>NUCLEOTIDE SEQUENCE</scope>
    <source>
        <strain evidence="4">ANT050790</strain>
    </source>
</reference>
<dbReference type="Gene3D" id="3.20.20.100">
    <property type="entry name" value="NADP-dependent oxidoreductase domain"/>
    <property type="match status" value="1"/>
</dbReference>
<proteinExistence type="inferred from homology"/>
<evidence type="ECO:0000259" key="3">
    <source>
        <dbReference type="Pfam" id="PF00248"/>
    </source>
</evidence>